<keyword evidence="2 5" id="KW-0645">Protease</keyword>
<dbReference type="GO" id="GO:0006508">
    <property type="term" value="P:proteolysis"/>
    <property type="evidence" value="ECO:0007669"/>
    <property type="project" value="UniProtKB-KW"/>
</dbReference>
<name>A0A7W7FUP2_9PSEU</name>
<evidence type="ECO:0000259" key="7">
    <source>
        <dbReference type="Pfam" id="PF00082"/>
    </source>
</evidence>
<dbReference type="Gene3D" id="3.40.50.200">
    <property type="entry name" value="Peptidase S8/S53 domain"/>
    <property type="match status" value="2"/>
</dbReference>
<dbReference type="PANTHER" id="PTHR43806">
    <property type="entry name" value="PEPTIDASE S8"/>
    <property type="match status" value="1"/>
</dbReference>
<dbReference type="InterPro" id="IPR036852">
    <property type="entry name" value="Peptidase_S8/S53_dom_sf"/>
</dbReference>
<dbReference type="RefSeq" id="WP_185004101.1">
    <property type="nucleotide sequence ID" value="NZ_BAAAUI010000004.1"/>
</dbReference>
<gene>
    <name evidence="8" type="ORF">HNR67_004363</name>
</gene>
<feature type="active site" description="Charge relay system" evidence="5">
    <location>
        <position position="174"/>
    </location>
</feature>
<protein>
    <recommendedName>
        <fullName evidence="7">Peptidase S8/S53 domain-containing protein</fullName>
    </recommendedName>
</protein>
<dbReference type="InterPro" id="IPR050131">
    <property type="entry name" value="Peptidase_S8_subtilisin-like"/>
</dbReference>
<feature type="domain" description="Peptidase S8/S53" evidence="7">
    <location>
        <begin position="401"/>
        <end position="515"/>
    </location>
</feature>
<evidence type="ECO:0000256" key="1">
    <source>
        <dbReference type="ARBA" id="ARBA00011073"/>
    </source>
</evidence>
<dbReference type="EMBL" id="JACHMH010000001">
    <property type="protein sequence ID" value="MBB4678245.1"/>
    <property type="molecule type" value="Genomic_DNA"/>
</dbReference>
<accession>A0A7W7FUP2</accession>
<sequence length="905" mass="92626">MTRLPRRAAALASGVAAALALSAPVPASAAPALSKMDQFALVAAGSGARAEVYLDGDPAALAKAVRANGGEVSDTAPGRVRATLPGAALPALAANRAVREIRQPIRPIPMVVSEGVPLTNSPAWHNAGGKGAGAKVGVIDIGYGRLAAARTAGEVPASATVHNGRCGTEHISSHGTTMAEVVHDMAPEAQLFLACVVDTMDFDDAAEWLRQQGVHIVTVALGFPGTGRGDGTGEDVEGAKAPANVVRQLRAAGVLVVAAAGNEGDKHLGGRLLGSDADGWQYLNGNAQGQGFSVSSGGTVTVELKWDAWPRTAVDFDLYVMSTPAKPSGLNDPALGGRYSIRAQKGTSGGLSPVETVTFTQPSDAPGTYWAYLKWNGGARDMRYDLTVHGPAHGLSYTTPAQSIAEPASSPYALAVGAITPANQQSGGQAEGYSSRGPTVDGRVKPDLTALTNVSSYSGGSAPGATLGGTSVAAAHVAGAAAVYRGGTDLDAEHLRTLLLDAAGRQGRDNTLGRGTLHLGQHRALAAPTGNGYTPLTVQNRVLNTYSPEGGHQRPFEPGETYTLPIPGLPADAQAVVLTVTGMHAEEFTSLSITPDVSKPAGPVPTVDVRKGQIRSETVTATLNPVDKVIRIHNSHSKVNLSIDVLGYYSGGSASLFFPVRRPFRLHGPATIGANAQIGVIARGVQGIPAAATAVAVNVTTTSAGEPTEIEVFGTRRTASWTSTPYPGGKTTTSVLVPVGADNAIKLYNARGSATVTVEVTGWFEVRSGGARYVPLRHTVHQYSSGNATGAGALSSGLPSGTPVEIPVTRRDGVPGNATGAVVTASVRLAGQATDIDVWQQEHGNTGFAPLSTEALLPLSASGHPVRNNAFVTGLGPSGALTLWHSAGQAHLRGYVHGYFLGGTP</sequence>
<feature type="active site" description="Charge relay system" evidence="5">
    <location>
        <position position="471"/>
    </location>
</feature>
<feature type="active site" description="Charge relay system" evidence="5">
    <location>
        <position position="140"/>
    </location>
</feature>
<organism evidence="8 9">
    <name type="scientific">Crossiella cryophila</name>
    <dbReference type="NCBI Taxonomy" id="43355"/>
    <lineage>
        <taxon>Bacteria</taxon>
        <taxon>Bacillati</taxon>
        <taxon>Actinomycetota</taxon>
        <taxon>Actinomycetes</taxon>
        <taxon>Pseudonocardiales</taxon>
        <taxon>Pseudonocardiaceae</taxon>
        <taxon>Crossiella</taxon>
    </lineage>
</organism>
<keyword evidence="9" id="KW-1185">Reference proteome</keyword>
<dbReference type="InterPro" id="IPR000209">
    <property type="entry name" value="Peptidase_S8/S53_dom"/>
</dbReference>
<evidence type="ECO:0000256" key="5">
    <source>
        <dbReference type="PROSITE-ProRule" id="PRU01240"/>
    </source>
</evidence>
<dbReference type="Proteomes" id="UP000533598">
    <property type="component" value="Unassembled WGS sequence"/>
</dbReference>
<reference evidence="8 9" key="1">
    <citation type="submission" date="2020-08" db="EMBL/GenBank/DDBJ databases">
        <title>Sequencing the genomes of 1000 actinobacteria strains.</title>
        <authorList>
            <person name="Klenk H.-P."/>
        </authorList>
    </citation>
    <scope>NUCLEOTIDE SEQUENCE [LARGE SCALE GENOMIC DNA]</scope>
    <source>
        <strain evidence="8 9">DSM 44230</strain>
    </source>
</reference>
<feature type="chain" id="PRO_5031456076" description="Peptidase S8/S53 domain-containing protein" evidence="6">
    <location>
        <begin position="30"/>
        <end position="905"/>
    </location>
</feature>
<dbReference type="PROSITE" id="PS51318">
    <property type="entry name" value="TAT"/>
    <property type="match status" value="1"/>
</dbReference>
<dbReference type="InterPro" id="IPR015500">
    <property type="entry name" value="Peptidase_S8_subtilisin-rel"/>
</dbReference>
<evidence type="ECO:0000256" key="3">
    <source>
        <dbReference type="ARBA" id="ARBA00022801"/>
    </source>
</evidence>
<dbReference type="Pfam" id="PF00082">
    <property type="entry name" value="Peptidase_S8"/>
    <property type="match status" value="2"/>
</dbReference>
<keyword evidence="6" id="KW-0732">Signal</keyword>
<dbReference type="InterPro" id="IPR006311">
    <property type="entry name" value="TAT_signal"/>
</dbReference>
<keyword evidence="4 5" id="KW-0720">Serine protease</keyword>
<dbReference type="AlphaFoldDB" id="A0A7W7FUP2"/>
<comment type="similarity">
    <text evidence="1 5">Belongs to the peptidase S8 family.</text>
</comment>
<evidence type="ECO:0000256" key="4">
    <source>
        <dbReference type="ARBA" id="ARBA00022825"/>
    </source>
</evidence>
<evidence type="ECO:0000256" key="2">
    <source>
        <dbReference type="ARBA" id="ARBA00022670"/>
    </source>
</evidence>
<proteinExistence type="inferred from homology"/>
<keyword evidence="3 5" id="KW-0378">Hydrolase</keyword>
<comment type="caution">
    <text evidence="8">The sequence shown here is derived from an EMBL/GenBank/DDBJ whole genome shotgun (WGS) entry which is preliminary data.</text>
</comment>
<evidence type="ECO:0000313" key="8">
    <source>
        <dbReference type="EMBL" id="MBB4678245.1"/>
    </source>
</evidence>
<dbReference type="PANTHER" id="PTHR43806:SF11">
    <property type="entry name" value="CEREVISIN-RELATED"/>
    <property type="match status" value="1"/>
</dbReference>
<dbReference type="GO" id="GO:0004252">
    <property type="term" value="F:serine-type endopeptidase activity"/>
    <property type="evidence" value="ECO:0007669"/>
    <property type="project" value="UniProtKB-UniRule"/>
</dbReference>
<dbReference type="SUPFAM" id="SSF52743">
    <property type="entry name" value="Subtilisin-like"/>
    <property type="match status" value="1"/>
</dbReference>
<dbReference type="PRINTS" id="PR00723">
    <property type="entry name" value="SUBTILISIN"/>
</dbReference>
<feature type="signal peptide" evidence="6">
    <location>
        <begin position="1"/>
        <end position="29"/>
    </location>
</feature>
<evidence type="ECO:0000313" key="9">
    <source>
        <dbReference type="Proteomes" id="UP000533598"/>
    </source>
</evidence>
<evidence type="ECO:0000256" key="6">
    <source>
        <dbReference type="SAM" id="SignalP"/>
    </source>
</evidence>
<feature type="domain" description="Peptidase S8/S53" evidence="7">
    <location>
        <begin position="163"/>
        <end position="267"/>
    </location>
</feature>
<dbReference type="PROSITE" id="PS51892">
    <property type="entry name" value="SUBTILASE"/>
    <property type="match status" value="1"/>
</dbReference>